<gene>
    <name evidence="2" type="ORF">KUF71_022381</name>
</gene>
<protein>
    <submittedName>
        <fullName evidence="2">Intersectin-1</fullName>
    </submittedName>
</protein>
<feature type="region of interest" description="Disordered" evidence="1">
    <location>
        <begin position="1"/>
        <end position="71"/>
    </location>
</feature>
<reference evidence="2" key="2">
    <citation type="journal article" date="2023" name="BMC Genomics">
        <title>Pest status, molecular evolution, and epigenetic factors derived from the genome assembly of Frankliniella fusca, a thysanopteran phytovirus vector.</title>
        <authorList>
            <person name="Catto M.A."/>
            <person name="Labadie P.E."/>
            <person name="Jacobson A.L."/>
            <person name="Kennedy G.G."/>
            <person name="Srinivasan R."/>
            <person name="Hunt B.G."/>
        </authorList>
    </citation>
    <scope>NUCLEOTIDE SEQUENCE</scope>
    <source>
        <strain evidence="2">PL_HMW_Pooled</strain>
    </source>
</reference>
<comment type="caution">
    <text evidence="2">The sequence shown here is derived from an EMBL/GenBank/DDBJ whole genome shotgun (WGS) entry which is preliminary data.</text>
</comment>
<proteinExistence type="predicted"/>
<dbReference type="Proteomes" id="UP001219518">
    <property type="component" value="Unassembled WGS sequence"/>
</dbReference>
<dbReference type="AlphaFoldDB" id="A0AAE1H189"/>
<dbReference type="EMBL" id="JAHWGI010000307">
    <property type="protein sequence ID" value="KAK3912927.1"/>
    <property type="molecule type" value="Genomic_DNA"/>
</dbReference>
<keyword evidence="3" id="KW-1185">Reference proteome</keyword>
<accession>A0AAE1H189</accession>
<feature type="non-terminal residue" evidence="2">
    <location>
        <position position="1"/>
    </location>
</feature>
<evidence type="ECO:0000313" key="3">
    <source>
        <dbReference type="Proteomes" id="UP001219518"/>
    </source>
</evidence>
<feature type="region of interest" description="Disordered" evidence="1">
    <location>
        <begin position="196"/>
        <end position="305"/>
    </location>
</feature>
<evidence type="ECO:0000313" key="2">
    <source>
        <dbReference type="EMBL" id="KAK3912927.1"/>
    </source>
</evidence>
<evidence type="ECO:0000256" key="1">
    <source>
        <dbReference type="SAM" id="MobiDB-lite"/>
    </source>
</evidence>
<organism evidence="2 3">
    <name type="scientific">Frankliniella fusca</name>
    <dbReference type="NCBI Taxonomy" id="407009"/>
    <lineage>
        <taxon>Eukaryota</taxon>
        <taxon>Metazoa</taxon>
        <taxon>Ecdysozoa</taxon>
        <taxon>Arthropoda</taxon>
        <taxon>Hexapoda</taxon>
        <taxon>Insecta</taxon>
        <taxon>Pterygota</taxon>
        <taxon>Neoptera</taxon>
        <taxon>Paraneoptera</taxon>
        <taxon>Thysanoptera</taxon>
        <taxon>Terebrantia</taxon>
        <taxon>Thripoidea</taxon>
        <taxon>Thripidae</taxon>
        <taxon>Frankliniella</taxon>
    </lineage>
</organism>
<name>A0AAE1H189_9NEOP</name>
<reference evidence="2" key="1">
    <citation type="submission" date="2021-07" db="EMBL/GenBank/DDBJ databases">
        <authorList>
            <person name="Catto M.A."/>
            <person name="Jacobson A."/>
            <person name="Kennedy G."/>
            <person name="Labadie P."/>
            <person name="Hunt B.G."/>
            <person name="Srinivasan R."/>
        </authorList>
    </citation>
    <scope>NUCLEOTIDE SEQUENCE</scope>
    <source>
        <strain evidence="2">PL_HMW_Pooled</strain>
        <tissue evidence="2">Head</tissue>
    </source>
</reference>
<sequence>DWHPGAAACTSVPRRVVRWTAQRTTSASSSGSGPEQPQHRPVPVPVGLARAPSPELACRQAGRQGSPPLSLPALPAQPMLCAEPKPGRILQPVHEPALPCRTPPAPLPAPAPLSPVAVAPSSSSFSRPGPVALPRLLPARPPPLRPTPPSSSWVLGSSSLAWLLLAGWRWRLAASVVREASRRAGQVRTVGDVIGLKARRPSSQREQRAVRAQAKPGQDNERSARRVRSAEPSARGSERPVAASEVRLYSDQRVSGVRGAEEQQQPVSWNVNPAAQRRSAPLSAAPMVGQVDAQSSRLAVAARPE</sequence>
<feature type="compositionally biased region" description="Polar residues" evidence="1">
    <location>
        <begin position="262"/>
        <end position="273"/>
    </location>
</feature>
<feature type="compositionally biased region" description="Polar residues" evidence="1">
    <location>
        <begin position="21"/>
        <end position="35"/>
    </location>
</feature>